<dbReference type="AlphaFoldDB" id="A0A177UDQ8"/>
<evidence type="ECO:0000256" key="1">
    <source>
        <dbReference type="SAM" id="MobiDB-lite"/>
    </source>
</evidence>
<organism evidence="4 5">
    <name type="scientific">Tilletia caries</name>
    <name type="common">wheat bunt fungus</name>
    <dbReference type="NCBI Taxonomy" id="13290"/>
    <lineage>
        <taxon>Eukaryota</taxon>
        <taxon>Fungi</taxon>
        <taxon>Dikarya</taxon>
        <taxon>Basidiomycota</taxon>
        <taxon>Ustilaginomycotina</taxon>
        <taxon>Exobasidiomycetes</taxon>
        <taxon>Tilletiales</taxon>
        <taxon>Tilletiaceae</taxon>
        <taxon>Tilletia</taxon>
    </lineage>
</organism>
<comment type="caution">
    <text evidence="4">The sequence shown here is derived from an EMBL/GenBank/DDBJ whole genome shotgun (WGS) entry which is preliminary data.</text>
</comment>
<dbReference type="EMBL" id="CAJHJG010000306">
    <property type="protein sequence ID" value="CAD6900869.1"/>
    <property type="molecule type" value="Genomic_DNA"/>
</dbReference>
<dbReference type="SUPFAM" id="SSF55961">
    <property type="entry name" value="Bet v1-like"/>
    <property type="match status" value="1"/>
</dbReference>
<reference evidence="4" key="1">
    <citation type="submission" date="2016-04" db="EMBL/GenBank/DDBJ databases">
        <authorList>
            <person name="Nguyen H.D."/>
            <person name="Kesanakurti P."/>
            <person name="Cullis J."/>
            <person name="Levesque C.A."/>
            <person name="Hambleton S."/>
        </authorList>
    </citation>
    <scope>NUCLEOTIDE SEQUENCE</scope>
    <source>
        <strain evidence="4">DAOMC 238032</strain>
    </source>
</reference>
<evidence type="ECO:0000259" key="2">
    <source>
        <dbReference type="Pfam" id="PF11274"/>
    </source>
</evidence>
<dbReference type="Gene3D" id="3.30.530.20">
    <property type="match status" value="1"/>
</dbReference>
<evidence type="ECO:0000313" key="6">
    <source>
        <dbReference type="Proteomes" id="UP000836402"/>
    </source>
</evidence>
<accession>A0A177UDQ8</accession>
<dbReference type="EMBL" id="LWDD02000283">
    <property type="protein sequence ID" value="KAE8262060.1"/>
    <property type="molecule type" value="Genomic_DNA"/>
</dbReference>
<sequence length="299" mass="32436">MSSTNPLFSIEPLAPAQYSPTAEGGEDAVRKLTTQLIEDAFDIIASTDSWSKGKVFNAKHAPADGGPVHTRSKKSGMSGRPGKCSWHMRESIHPVAGTDITFDDFRNGLLLNHNTNEMDYIPALIDTKTIENIKDGTTSVILNSYQLPMVTANRDFLELMITVDLPPHAAPFSPAHRAVIAESQQQQPLELNTSLPTSASEAGGLRSFLVIQVPVNHPEAAEQKGYVRGAYASVEAVYEASGSTGSETHWKMATQSDARGSIPLFLSESSLPGQIVQDVPEFVHWARSHKSQDSEVQQA</sequence>
<reference evidence="4" key="2">
    <citation type="journal article" date="2019" name="IMA Fungus">
        <title>Genome sequencing and comparison of five Tilletia species to identify candidate genes for the detection of regulated species infecting wheat.</title>
        <authorList>
            <person name="Nguyen H.D.T."/>
            <person name="Sultana T."/>
            <person name="Kesanakurti P."/>
            <person name="Hambleton S."/>
        </authorList>
    </citation>
    <scope>NUCLEOTIDE SEQUENCE</scope>
    <source>
        <strain evidence="4">DAOMC 238032</strain>
    </source>
</reference>
<feature type="domain" description="DUF3074" evidence="2">
    <location>
        <begin position="86"/>
        <end position="286"/>
    </location>
</feature>
<reference evidence="3" key="3">
    <citation type="submission" date="2020-10" db="EMBL/GenBank/DDBJ databases">
        <authorList>
            <person name="Sedaghatjoo S."/>
        </authorList>
    </citation>
    <scope>NUCLEOTIDE SEQUENCE</scope>
    <source>
        <strain evidence="3">AZH3</strain>
    </source>
</reference>
<feature type="region of interest" description="Disordered" evidence="1">
    <location>
        <begin position="61"/>
        <end position="84"/>
    </location>
</feature>
<evidence type="ECO:0000313" key="5">
    <source>
        <dbReference type="Proteomes" id="UP000077671"/>
    </source>
</evidence>
<proteinExistence type="predicted"/>
<name>A0A177UDQ8_9BASI</name>
<evidence type="ECO:0000313" key="3">
    <source>
        <dbReference type="EMBL" id="CAD6900869.1"/>
    </source>
</evidence>
<dbReference type="InterPro" id="IPR024500">
    <property type="entry name" value="DUF3074"/>
</dbReference>
<dbReference type="PANTHER" id="PTHR40370">
    <property type="entry name" value="EXPRESSED PROTEIN"/>
    <property type="match status" value="1"/>
</dbReference>
<dbReference type="PANTHER" id="PTHR40370:SF1">
    <property type="entry name" value="DUF3074 DOMAIN-CONTAINING PROTEIN"/>
    <property type="match status" value="1"/>
</dbReference>
<keyword evidence="6" id="KW-1185">Reference proteome</keyword>
<dbReference type="Proteomes" id="UP000836402">
    <property type="component" value="Unassembled WGS sequence"/>
</dbReference>
<dbReference type="InterPro" id="IPR023393">
    <property type="entry name" value="START-like_dom_sf"/>
</dbReference>
<evidence type="ECO:0000313" key="4">
    <source>
        <dbReference type="EMBL" id="KAE8262060.1"/>
    </source>
</evidence>
<protein>
    <recommendedName>
        <fullName evidence="2">DUF3074 domain-containing protein</fullName>
    </recommendedName>
</protein>
<gene>
    <name evidence="4" type="ORF">A4X03_0g2753</name>
    <name evidence="3" type="ORF">JKIAZH3_G7685</name>
</gene>
<feature type="region of interest" description="Disordered" evidence="1">
    <location>
        <begin position="1"/>
        <end position="26"/>
    </location>
</feature>
<dbReference type="Proteomes" id="UP000077671">
    <property type="component" value="Unassembled WGS sequence"/>
</dbReference>
<dbReference type="Pfam" id="PF11274">
    <property type="entry name" value="DUF3074"/>
    <property type="match status" value="1"/>
</dbReference>